<dbReference type="PIRSF" id="PIRSF012296">
    <property type="entry name" value="EutS_PduU"/>
    <property type="match status" value="1"/>
</dbReference>
<proteinExistence type="predicted"/>
<dbReference type="GO" id="GO:0031469">
    <property type="term" value="C:bacterial microcompartment"/>
    <property type="evidence" value="ECO:0007669"/>
    <property type="project" value="UniProtKB-SubCell"/>
</dbReference>
<dbReference type="InterPro" id="IPR009307">
    <property type="entry name" value="EutS/PduU/CutR"/>
</dbReference>
<keyword evidence="7" id="KW-1185">Reference proteome</keyword>
<dbReference type="EMBL" id="UAVW01000020">
    <property type="protein sequence ID" value="SQB16347.1"/>
    <property type="molecule type" value="Genomic_DNA"/>
</dbReference>
<dbReference type="Proteomes" id="UP000251853">
    <property type="component" value="Unassembled WGS sequence"/>
</dbReference>
<dbReference type="Gene3D" id="3.30.70.1710">
    <property type="match status" value="1"/>
</dbReference>
<dbReference type="InterPro" id="IPR037233">
    <property type="entry name" value="CcmK-like_sf"/>
</dbReference>
<organism evidence="4 6">
    <name type="scientific">Enterocloster clostridioformis</name>
    <dbReference type="NCBI Taxonomy" id="1531"/>
    <lineage>
        <taxon>Bacteria</taxon>
        <taxon>Bacillati</taxon>
        <taxon>Bacillota</taxon>
        <taxon>Clostridia</taxon>
        <taxon>Lachnospirales</taxon>
        <taxon>Lachnospiraceae</taxon>
        <taxon>Enterocloster</taxon>
    </lineage>
</organism>
<evidence type="ECO:0000313" key="7">
    <source>
        <dbReference type="Proteomes" id="UP000251853"/>
    </source>
</evidence>
<reference evidence="4 6" key="1">
    <citation type="submission" date="2015-09" db="EMBL/GenBank/DDBJ databases">
        <authorList>
            <consortium name="Pathogen Informatics"/>
        </authorList>
    </citation>
    <scope>NUCLEOTIDE SEQUENCE [LARGE SCALE GENOMIC DNA]</scope>
    <source>
        <strain evidence="4 6">2789STDY5834865</strain>
    </source>
</reference>
<dbReference type="EMBL" id="CZAB01000002">
    <property type="protein sequence ID" value="CUO10040.1"/>
    <property type="molecule type" value="Genomic_DNA"/>
</dbReference>
<dbReference type="PROSITE" id="PS51931">
    <property type="entry name" value="BMC_CP"/>
    <property type="match status" value="1"/>
</dbReference>
<evidence type="ECO:0000313" key="5">
    <source>
        <dbReference type="EMBL" id="SQB16347.1"/>
    </source>
</evidence>
<dbReference type="SMART" id="SM00877">
    <property type="entry name" value="BMC"/>
    <property type="match status" value="1"/>
</dbReference>
<comment type="subcellular location">
    <subcellularLocation>
        <location evidence="1">Bacterial microcompartment</location>
    </subcellularLocation>
</comment>
<sequence length="126" mass="13838">MEIEDWKVSQGDLMRIIQESVPGKQITMAHIIASPDEIIYKKLGLDPRVDYHRAAIGVLTLTPSETAIITADLAIKASAIQIGFIDRFSGTLIITGTISDVNIAFERILEYTSSELGFTVCRVTKA</sequence>
<name>A0A174CDJ0_9FIRM</name>
<keyword evidence="2" id="KW-1283">Bacterial microcompartment</keyword>
<dbReference type="PANTHER" id="PTHR40449:SF2">
    <property type="entry name" value="BACTERIAL MICROCOMPARTMENT SHELL PROTEIN EUTS"/>
    <property type="match status" value="1"/>
</dbReference>
<dbReference type="InterPro" id="IPR044870">
    <property type="entry name" value="BMC_CP"/>
</dbReference>
<dbReference type="PANTHER" id="PTHR40449">
    <property type="entry name" value="ETHANOLAMINE UTILIZATION PROTEIN EUTS"/>
    <property type="match status" value="1"/>
</dbReference>
<dbReference type="RefSeq" id="WP_022201781.1">
    <property type="nucleotide sequence ID" value="NZ_CAJUGB010000028.1"/>
</dbReference>
<evidence type="ECO:0000256" key="2">
    <source>
        <dbReference type="ARBA" id="ARBA00024446"/>
    </source>
</evidence>
<evidence type="ECO:0000313" key="4">
    <source>
        <dbReference type="EMBL" id="CUO10040.1"/>
    </source>
</evidence>
<protein>
    <submittedName>
        <fullName evidence="4">Ethanolamine utilization protein</fullName>
    </submittedName>
</protein>
<dbReference type="SUPFAM" id="SSF143414">
    <property type="entry name" value="CcmK-like"/>
    <property type="match status" value="1"/>
</dbReference>
<dbReference type="eggNOG" id="COG4810">
    <property type="taxonomic scope" value="Bacteria"/>
</dbReference>
<feature type="domain" description="BMC circularly permuted" evidence="3">
    <location>
        <begin position="15"/>
        <end position="118"/>
    </location>
</feature>
<dbReference type="AlphaFoldDB" id="A0A174CDJ0"/>
<gene>
    <name evidence="4" type="primary">pduU</name>
    <name evidence="4" type="ORF">ERS852480_00450</name>
    <name evidence="5" type="ORF">NCTC11224_05462</name>
</gene>
<dbReference type="Proteomes" id="UP000095512">
    <property type="component" value="Unassembled WGS sequence"/>
</dbReference>
<dbReference type="Pfam" id="PF00936">
    <property type="entry name" value="BMC"/>
    <property type="match status" value="1"/>
</dbReference>
<dbReference type="CDD" id="cd07046">
    <property type="entry name" value="BMC_PduU-EutS"/>
    <property type="match status" value="1"/>
</dbReference>
<accession>A0A174CDJ0</accession>
<reference evidence="5 7" key="2">
    <citation type="submission" date="2018-06" db="EMBL/GenBank/DDBJ databases">
        <authorList>
            <consortium name="Pathogen Informatics"/>
            <person name="Doyle S."/>
        </authorList>
    </citation>
    <scope>NUCLEOTIDE SEQUENCE [LARGE SCALE GENOMIC DNA]</scope>
    <source>
        <strain evidence="5 7">NCTC11224</strain>
    </source>
</reference>
<evidence type="ECO:0000256" key="1">
    <source>
        <dbReference type="ARBA" id="ARBA00024322"/>
    </source>
</evidence>
<evidence type="ECO:0000259" key="3">
    <source>
        <dbReference type="PROSITE" id="PS51931"/>
    </source>
</evidence>
<evidence type="ECO:0000313" key="6">
    <source>
        <dbReference type="Proteomes" id="UP000095512"/>
    </source>
</evidence>
<dbReference type="InterPro" id="IPR000249">
    <property type="entry name" value="BMC_dom"/>
</dbReference>
<dbReference type="STRING" id="1280695.GCA_000424325_03664"/>